<evidence type="ECO:0000313" key="5">
    <source>
        <dbReference type="Proteomes" id="UP001157091"/>
    </source>
</evidence>
<keyword evidence="2" id="KW-1133">Transmembrane helix</keyword>
<proteinExistence type="predicted"/>
<dbReference type="EMBL" id="BSUK01000001">
    <property type="protein sequence ID" value="GMA22298.1"/>
    <property type="molecule type" value="Genomic_DNA"/>
</dbReference>
<dbReference type="EMBL" id="BSUK01000001">
    <property type="protein sequence ID" value="GMA26704.1"/>
    <property type="molecule type" value="Genomic_DNA"/>
</dbReference>
<keyword evidence="5" id="KW-1185">Reference proteome</keyword>
<keyword evidence="2" id="KW-0812">Transmembrane</keyword>
<dbReference type="Proteomes" id="UP001157091">
    <property type="component" value="Unassembled WGS sequence"/>
</dbReference>
<protein>
    <submittedName>
        <fullName evidence="4">Uncharacterized protein</fullName>
    </submittedName>
</protein>
<accession>A0ABQ6IAH8</accession>
<reference evidence="4" key="3">
    <citation type="submission" date="2023-02" db="EMBL/GenBank/DDBJ databases">
        <authorList>
            <person name="Sun Q."/>
            <person name="Mori K."/>
        </authorList>
    </citation>
    <scope>NUCLEOTIDE SEQUENCE</scope>
    <source>
        <strain evidence="4">NBRC 106348</strain>
    </source>
</reference>
<evidence type="ECO:0000313" key="3">
    <source>
        <dbReference type="EMBL" id="GMA22298.1"/>
    </source>
</evidence>
<evidence type="ECO:0000256" key="1">
    <source>
        <dbReference type="SAM" id="MobiDB-lite"/>
    </source>
</evidence>
<reference evidence="4" key="1">
    <citation type="journal article" date="2014" name="Int. J. Syst. Evol. Microbiol.">
        <title>Complete genome of a new Firmicutes species belonging to the dominant human colonic microbiota ('Ruminococcus bicirculans') reveals two chromosomes and a selective capacity to utilize plant glucans.</title>
        <authorList>
            <consortium name="NISC Comparative Sequencing Program"/>
            <person name="Wegmann U."/>
            <person name="Louis P."/>
            <person name="Goesmann A."/>
            <person name="Henrissat B."/>
            <person name="Duncan S.H."/>
            <person name="Flint H.J."/>
        </authorList>
    </citation>
    <scope>NUCLEOTIDE SEQUENCE</scope>
    <source>
        <strain evidence="4">NBRC 106348</strain>
    </source>
</reference>
<comment type="caution">
    <text evidence="4">The sequence shown here is derived from an EMBL/GenBank/DDBJ whole genome shotgun (WGS) entry which is preliminary data.</text>
</comment>
<gene>
    <name evidence="3" type="ORF">GCM10025864_00570</name>
    <name evidence="4" type="ORF">GCM10025864_44630</name>
</gene>
<organism evidence="4 5">
    <name type="scientific">Luteimicrobium album</name>
    <dbReference type="NCBI Taxonomy" id="1054550"/>
    <lineage>
        <taxon>Bacteria</taxon>
        <taxon>Bacillati</taxon>
        <taxon>Actinomycetota</taxon>
        <taxon>Actinomycetes</taxon>
        <taxon>Micrococcales</taxon>
        <taxon>Luteimicrobium</taxon>
    </lineage>
</organism>
<evidence type="ECO:0000256" key="2">
    <source>
        <dbReference type="SAM" id="Phobius"/>
    </source>
</evidence>
<feature type="region of interest" description="Disordered" evidence="1">
    <location>
        <begin position="59"/>
        <end position="91"/>
    </location>
</feature>
<sequence>MIGVVAGVVTLGLGIVDPSLAADASERAQSVTDWLTSLAGVVGAAGGVLALLHLTADKPADQAPPAVPDDGTAVISDPDVTNPSPDFTPDA</sequence>
<evidence type="ECO:0000313" key="4">
    <source>
        <dbReference type="EMBL" id="GMA26704.1"/>
    </source>
</evidence>
<name>A0ABQ6IAH8_9MICO</name>
<reference evidence="5" key="2">
    <citation type="journal article" date="2019" name="Int. J. Syst. Evol. Microbiol.">
        <title>The Global Catalogue of Microorganisms (GCM) 10K type strain sequencing project: providing services to taxonomists for standard genome sequencing and annotation.</title>
        <authorList>
            <consortium name="The Broad Institute Genomics Platform"/>
            <consortium name="The Broad Institute Genome Sequencing Center for Infectious Disease"/>
            <person name="Wu L."/>
            <person name="Ma J."/>
        </authorList>
    </citation>
    <scope>NUCLEOTIDE SEQUENCE [LARGE SCALE GENOMIC DNA]</scope>
    <source>
        <strain evidence="5">NBRC 106348</strain>
    </source>
</reference>
<keyword evidence="2" id="KW-0472">Membrane</keyword>
<feature type="compositionally biased region" description="Low complexity" evidence="1">
    <location>
        <begin position="61"/>
        <end position="70"/>
    </location>
</feature>
<feature type="transmembrane region" description="Helical" evidence="2">
    <location>
        <begin position="31"/>
        <end position="52"/>
    </location>
</feature>